<keyword evidence="5 7" id="KW-1133">Transmembrane helix</keyword>
<dbReference type="InterPro" id="IPR000515">
    <property type="entry name" value="MetI-like"/>
</dbReference>
<feature type="transmembrane region" description="Helical" evidence="7">
    <location>
        <begin position="143"/>
        <end position="165"/>
    </location>
</feature>
<protein>
    <submittedName>
        <fullName evidence="9">Carbohydrate ABC transporter permease</fullName>
    </submittedName>
</protein>
<evidence type="ECO:0000256" key="3">
    <source>
        <dbReference type="ARBA" id="ARBA00022475"/>
    </source>
</evidence>
<dbReference type="Gene3D" id="1.10.3720.10">
    <property type="entry name" value="MetI-like"/>
    <property type="match status" value="1"/>
</dbReference>
<keyword evidence="6 7" id="KW-0472">Membrane</keyword>
<dbReference type="EMBL" id="JAGGDJ010000017">
    <property type="protein sequence ID" value="MBO7746355.1"/>
    <property type="molecule type" value="Genomic_DNA"/>
</dbReference>
<comment type="subcellular location">
    <subcellularLocation>
        <location evidence="1 7">Cell membrane</location>
        <topology evidence="1 7">Multi-pass membrane protein</topology>
    </subcellularLocation>
</comment>
<evidence type="ECO:0000256" key="6">
    <source>
        <dbReference type="ARBA" id="ARBA00023136"/>
    </source>
</evidence>
<sequence length="301" mass="33533">MRFLTVDRNSDSVFKLTNALLIVAFAAAVFYPIYLVAIAAVSTPREVMNGNVLFWPTGNNFSGFQRVFSDASILRSYVNTVFYTAVGTAINLVITLTSAFVLTRKDFLLRKPINLLIVCTMFFSGGMIPTFLVVRQLHMLDTIWSLVLPGAVSAWNLIVARTFFTTTIPAELHDAASIDGCSNFKFYVKVVLPTSSTVIAVIGLFYAVEHWNSYWSALLYMRSPEKYPLQLVLRDILLQSQISVQMLQGDVNDGNTMARMLEIAESVKYVVALVACLPIMLVFPFVDKYFVRGIMVGAIKG</sequence>
<proteinExistence type="inferred from homology"/>
<evidence type="ECO:0000256" key="2">
    <source>
        <dbReference type="ARBA" id="ARBA00022448"/>
    </source>
</evidence>
<dbReference type="Pfam" id="PF00528">
    <property type="entry name" value="BPD_transp_1"/>
    <property type="match status" value="1"/>
</dbReference>
<evidence type="ECO:0000256" key="5">
    <source>
        <dbReference type="ARBA" id="ARBA00022989"/>
    </source>
</evidence>
<dbReference type="PANTHER" id="PTHR43744:SF9">
    <property type="entry name" value="POLYGALACTURONAN_RHAMNOGALACTURONAN TRANSPORT SYSTEM PERMEASE PROTEIN YTCP"/>
    <property type="match status" value="1"/>
</dbReference>
<dbReference type="PROSITE" id="PS50928">
    <property type="entry name" value="ABC_TM1"/>
    <property type="match status" value="1"/>
</dbReference>
<evidence type="ECO:0000259" key="8">
    <source>
        <dbReference type="PROSITE" id="PS50928"/>
    </source>
</evidence>
<keyword evidence="4 7" id="KW-0812">Transmembrane</keyword>
<dbReference type="InterPro" id="IPR035906">
    <property type="entry name" value="MetI-like_sf"/>
</dbReference>
<comment type="caution">
    <text evidence="9">The sequence shown here is derived from an EMBL/GenBank/DDBJ whole genome shotgun (WGS) entry which is preliminary data.</text>
</comment>
<keyword evidence="10" id="KW-1185">Reference proteome</keyword>
<feature type="transmembrane region" description="Helical" evidence="7">
    <location>
        <begin position="267"/>
        <end position="286"/>
    </location>
</feature>
<dbReference type="Proteomes" id="UP000670947">
    <property type="component" value="Unassembled WGS sequence"/>
</dbReference>
<name>A0ABS3WDG2_9BACL</name>
<feature type="domain" description="ABC transmembrane type-1" evidence="8">
    <location>
        <begin position="77"/>
        <end position="282"/>
    </location>
</feature>
<organism evidence="9 10">
    <name type="scientific">Paenibacillus artemisiicola</name>
    <dbReference type="NCBI Taxonomy" id="1172618"/>
    <lineage>
        <taxon>Bacteria</taxon>
        <taxon>Bacillati</taxon>
        <taxon>Bacillota</taxon>
        <taxon>Bacilli</taxon>
        <taxon>Bacillales</taxon>
        <taxon>Paenibacillaceae</taxon>
        <taxon>Paenibacillus</taxon>
    </lineage>
</organism>
<feature type="transmembrane region" description="Helical" evidence="7">
    <location>
        <begin position="81"/>
        <end position="103"/>
    </location>
</feature>
<dbReference type="PANTHER" id="PTHR43744">
    <property type="entry name" value="ABC TRANSPORTER PERMEASE PROTEIN MG189-RELATED-RELATED"/>
    <property type="match status" value="1"/>
</dbReference>
<evidence type="ECO:0000313" key="9">
    <source>
        <dbReference type="EMBL" id="MBO7746355.1"/>
    </source>
</evidence>
<dbReference type="SUPFAM" id="SSF161098">
    <property type="entry name" value="MetI-like"/>
    <property type="match status" value="1"/>
</dbReference>
<keyword evidence="2 7" id="KW-0813">Transport</keyword>
<dbReference type="CDD" id="cd06261">
    <property type="entry name" value="TM_PBP2"/>
    <property type="match status" value="1"/>
</dbReference>
<evidence type="ECO:0000256" key="7">
    <source>
        <dbReference type="RuleBase" id="RU363032"/>
    </source>
</evidence>
<feature type="transmembrane region" description="Helical" evidence="7">
    <location>
        <begin position="20"/>
        <end position="41"/>
    </location>
</feature>
<reference evidence="9 10" key="1">
    <citation type="submission" date="2021-03" db="EMBL/GenBank/DDBJ databases">
        <title>Paenibacillus artemisicola MWE-103 whole genome sequence.</title>
        <authorList>
            <person name="Ham Y.J."/>
        </authorList>
    </citation>
    <scope>NUCLEOTIDE SEQUENCE [LARGE SCALE GENOMIC DNA]</scope>
    <source>
        <strain evidence="9 10">MWE-103</strain>
    </source>
</reference>
<comment type="similarity">
    <text evidence="7">Belongs to the binding-protein-dependent transport system permease family.</text>
</comment>
<feature type="transmembrane region" description="Helical" evidence="7">
    <location>
        <begin position="115"/>
        <end position="137"/>
    </location>
</feature>
<evidence type="ECO:0000313" key="10">
    <source>
        <dbReference type="Proteomes" id="UP000670947"/>
    </source>
</evidence>
<keyword evidence="3" id="KW-1003">Cell membrane</keyword>
<evidence type="ECO:0000256" key="1">
    <source>
        <dbReference type="ARBA" id="ARBA00004651"/>
    </source>
</evidence>
<accession>A0ABS3WDG2</accession>
<dbReference type="RefSeq" id="WP_208849139.1">
    <property type="nucleotide sequence ID" value="NZ_JAGGDJ010000017.1"/>
</dbReference>
<gene>
    <name evidence="9" type="ORF">I8J29_19265</name>
</gene>
<feature type="transmembrane region" description="Helical" evidence="7">
    <location>
        <begin position="186"/>
        <end position="208"/>
    </location>
</feature>
<evidence type="ECO:0000256" key="4">
    <source>
        <dbReference type="ARBA" id="ARBA00022692"/>
    </source>
</evidence>